<dbReference type="Pfam" id="PF00030">
    <property type="entry name" value="Crystall"/>
    <property type="match status" value="2"/>
</dbReference>
<dbReference type="PANTHER" id="PTHR11818">
    <property type="entry name" value="BETA/GAMMA CRYSTALLIN"/>
    <property type="match status" value="1"/>
</dbReference>
<dbReference type="CDD" id="cd20230">
    <property type="entry name" value="PFM_EP37-like"/>
    <property type="match status" value="1"/>
</dbReference>
<evidence type="ECO:0000313" key="6">
    <source>
        <dbReference type="Proteomes" id="UP001066276"/>
    </source>
</evidence>
<evidence type="ECO:0000313" key="5">
    <source>
        <dbReference type="EMBL" id="KAJ1122316.1"/>
    </source>
</evidence>
<name>A0AAV7P1W2_PLEWA</name>
<comment type="caution">
    <text evidence="5">The sequence shown here is derived from an EMBL/GenBank/DDBJ whole genome shotgun (WGS) entry which is preliminary data.</text>
</comment>
<dbReference type="PANTHER" id="PTHR11818:SF103">
    <property type="entry name" value="BETA_GAMMA CRYSTALLIN 'GREEK KEY' DOMAIN-CONTAINING PROTEIN"/>
    <property type="match status" value="1"/>
</dbReference>
<dbReference type="Gene3D" id="2.60.20.10">
    <property type="entry name" value="Crystallins"/>
    <property type="match status" value="2"/>
</dbReference>
<dbReference type="Proteomes" id="UP001066276">
    <property type="component" value="Chromosome 7"/>
</dbReference>
<sequence length="409" mass="45522">MCDERQHSSCHTSSVEAVPRDAGTEAVSEDLAAVGGSRASCQRQEAVLHKSLLQRDPAVIVSCPVLQPARVLWKLLKPLETSLLRESKKGTQWKLYVPNLVNESFNDCISSVKIVGQPWILYEHINFQGQCLPLEEGEYPGITMNDGASSLKMITDDLSNPQITVYEHINAGGYALVLTEEKNLAFGGMQDNISSHRVQSGAWALYEHINRGGRCIVARAGEYLANYCNIGFNDQVSHVYPLRPGKASVTATILWDKKRVESERNNEIDQYFYTNNTGIEQKFTATSSKEFEKYVSHSFEFTNETSIKVGTSFTLKGVVNIETEVSNTFTVKKGETQSFTTRKKAELKMPVKAPPRSKVTVSFMCKEVTMSVPVELKIVRGAKTEIETGTYRCDSGTETYIHVNSLPIV</sequence>
<dbReference type="GO" id="GO:0007601">
    <property type="term" value="P:visual perception"/>
    <property type="evidence" value="ECO:0007669"/>
    <property type="project" value="TreeGrafter"/>
</dbReference>
<gene>
    <name evidence="5" type="ORF">NDU88_000809</name>
</gene>
<evidence type="ECO:0000256" key="1">
    <source>
        <dbReference type="ARBA" id="ARBA00009646"/>
    </source>
</evidence>
<dbReference type="SUPFAM" id="SSF56973">
    <property type="entry name" value="Aerolisin/ETX pore-forming domain"/>
    <property type="match status" value="1"/>
</dbReference>
<dbReference type="InterPro" id="IPR050252">
    <property type="entry name" value="Beta/Gamma-Crystallin"/>
</dbReference>
<reference evidence="5" key="1">
    <citation type="journal article" date="2022" name="bioRxiv">
        <title>Sequencing and chromosome-scale assembly of the giantPleurodeles waltlgenome.</title>
        <authorList>
            <person name="Brown T."/>
            <person name="Elewa A."/>
            <person name="Iarovenko S."/>
            <person name="Subramanian E."/>
            <person name="Araus A.J."/>
            <person name="Petzold A."/>
            <person name="Susuki M."/>
            <person name="Suzuki K.-i.T."/>
            <person name="Hayashi T."/>
            <person name="Toyoda A."/>
            <person name="Oliveira C."/>
            <person name="Osipova E."/>
            <person name="Leigh N.D."/>
            <person name="Simon A."/>
            <person name="Yun M.H."/>
        </authorList>
    </citation>
    <scope>NUCLEOTIDE SEQUENCE</scope>
    <source>
        <strain evidence="5">20211129_DDA</strain>
        <tissue evidence="5">Liver</tissue>
    </source>
</reference>
<comment type="similarity">
    <text evidence="1">Belongs to the beta/gamma-crystallin family.</text>
</comment>
<dbReference type="AlphaFoldDB" id="A0AAV7P1W2"/>
<dbReference type="GO" id="GO:0005212">
    <property type="term" value="F:structural constituent of eye lens"/>
    <property type="evidence" value="ECO:0007669"/>
    <property type="project" value="TreeGrafter"/>
</dbReference>
<evidence type="ECO:0000259" key="4">
    <source>
        <dbReference type="PROSITE" id="PS50915"/>
    </source>
</evidence>
<keyword evidence="2" id="KW-0677">Repeat</keyword>
<dbReference type="SMART" id="SM00247">
    <property type="entry name" value="XTALbg"/>
    <property type="match status" value="2"/>
</dbReference>
<proteinExistence type="inferred from homology"/>
<dbReference type="SUPFAM" id="SSF49695">
    <property type="entry name" value="gamma-Crystallin-like"/>
    <property type="match status" value="1"/>
</dbReference>
<dbReference type="EMBL" id="JANPWB010000011">
    <property type="protein sequence ID" value="KAJ1122316.1"/>
    <property type="molecule type" value="Genomic_DNA"/>
</dbReference>
<dbReference type="PROSITE" id="PS50915">
    <property type="entry name" value="CRYSTALLIN_BETA_GAMMA"/>
    <property type="match status" value="2"/>
</dbReference>
<organism evidence="5 6">
    <name type="scientific">Pleurodeles waltl</name>
    <name type="common">Iberian ribbed newt</name>
    <dbReference type="NCBI Taxonomy" id="8319"/>
    <lineage>
        <taxon>Eukaryota</taxon>
        <taxon>Metazoa</taxon>
        <taxon>Chordata</taxon>
        <taxon>Craniata</taxon>
        <taxon>Vertebrata</taxon>
        <taxon>Euteleostomi</taxon>
        <taxon>Amphibia</taxon>
        <taxon>Batrachia</taxon>
        <taxon>Caudata</taxon>
        <taxon>Salamandroidea</taxon>
        <taxon>Salamandridae</taxon>
        <taxon>Pleurodelinae</taxon>
        <taxon>Pleurodeles</taxon>
    </lineage>
</organism>
<evidence type="ECO:0000256" key="2">
    <source>
        <dbReference type="ARBA" id="ARBA00022737"/>
    </source>
</evidence>
<dbReference type="Gene3D" id="2.170.15.10">
    <property type="entry name" value="Proaerolysin, chain A, domain 3"/>
    <property type="match status" value="1"/>
</dbReference>
<dbReference type="GO" id="GO:0002088">
    <property type="term" value="P:lens development in camera-type eye"/>
    <property type="evidence" value="ECO:0007669"/>
    <property type="project" value="TreeGrafter"/>
</dbReference>
<accession>A0AAV7P1W2</accession>
<evidence type="ECO:0000256" key="3">
    <source>
        <dbReference type="SAM" id="MobiDB-lite"/>
    </source>
</evidence>
<protein>
    <recommendedName>
        <fullName evidence="4">Beta/gamma crystallin 'Greek key' domain-containing protein</fullName>
    </recommendedName>
</protein>
<dbReference type="InterPro" id="IPR011024">
    <property type="entry name" value="G_crystallin-like"/>
</dbReference>
<dbReference type="InterPro" id="IPR001064">
    <property type="entry name" value="Beta/gamma_crystallin"/>
</dbReference>
<feature type="domain" description="Beta/gamma crystallin 'Greek key'" evidence="4">
    <location>
        <begin position="201"/>
        <end position="243"/>
    </location>
</feature>
<keyword evidence="6" id="KW-1185">Reference proteome</keyword>
<feature type="domain" description="Beta/gamma crystallin 'Greek key'" evidence="4">
    <location>
        <begin position="117"/>
        <end position="155"/>
    </location>
</feature>
<feature type="region of interest" description="Disordered" evidence="3">
    <location>
        <begin position="1"/>
        <end position="23"/>
    </location>
</feature>